<keyword evidence="2" id="KW-1185">Reference proteome</keyword>
<proteinExistence type="predicted"/>
<dbReference type="AlphaFoldDB" id="A0A7W9AGI7"/>
<gene>
    <name evidence="1" type="ORF">FHS49_001037</name>
</gene>
<comment type="caution">
    <text evidence="1">The sequence shown here is derived from an EMBL/GenBank/DDBJ whole genome shotgun (WGS) entry which is preliminary data.</text>
</comment>
<dbReference type="RefSeq" id="WP_184016044.1">
    <property type="nucleotide sequence ID" value="NZ_JACIJC010000002.1"/>
</dbReference>
<name>A0A7W9AGI7_9SPHN</name>
<dbReference type="EMBL" id="JACIJC010000002">
    <property type="protein sequence ID" value="MBB5685029.1"/>
    <property type="molecule type" value="Genomic_DNA"/>
</dbReference>
<sequence>MEISRPQWIEQSEAQMINDGFVRRSWHLRAPTTLHLWIGVQKGPLLIAAEK</sequence>
<protein>
    <submittedName>
        <fullName evidence="1">Uncharacterized protein</fullName>
    </submittedName>
</protein>
<evidence type="ECO:0000313" key="2">
    <source>
        <dbReference type="Proteomes" id="UP000549617"/>
    </source>
</evidence>
<accession>A0A7W9AGI7</accession>
<evidence type="ECO:0000313" key="1">
    <source>
        <dbReference type="EMBL" id="MBB5685029.1"/>
    </source>
</evidence>
<reference evidence="1 2" key="1">
    <citation type="submission" date="2020-08" db="EMBL/GenBank/DDBJ databases">
        <title>Genomic Encyclopedia of Type Strains, Phase IV (KMG-IV): sequencing the most valuable type-strain genomes for metagenomic binning, comparative biology and taxonomic classification.</title>
        <authorList>
            <person name="Goeker M."/>
        </authorList>
    </citation>
    <scope>NUCLEOTIDE SEQUENCE [LARGE SCALE GENOMIC DNA]</scope>
    <source>
        <strain evidence="1 2">DSM 25079</strain>
    </source>
</reference>
<dbReference type="Proteomes" id="UP000549617">
    <property type="component" value="Unassembled WGS sequence"/>
</dbReference>
<organism evidence="1 2">
    <name type="scientific">Sphingobium boeckii</name>
    <dbReference type="NCBI Taxonomy" id="1082345"/>
    <lineage>
        <taxon>Bacteria</taxon>
        <taxon>Pseudomonadati</taxon>
        <taxon>Pseudomonadota</taxon>
        <taxon>Alphaproteobacteria</taxon>
        <taxon>Sphingomonadales</taxon>
        <taxon>Sphingomonadaceae</taxon>
        <taxon>Sphingobium</taxon>
    </lineage>
</organism>